<proteinExistence type="predicted"/>
<keyword evidence="3" id="KW-1185">Reference proteome</keyword>
<dbReference type="EMBL" id="JAIKTU010000012">
    <property type="protein sequence ID" value="MBY0756700.1"/>
    <property type="molecule type" value="Genomic_DNA"/>
</dbReference>
<comment type="caution">
    <text evidence="2">The sequence shown here is derived from an EMBL/GenBank/DDBJ whole genome shotgun (WGS) entry which is preliminary data.</text>
</comment>
<accession>A0ABS7L0V4</accession>
<feature type="domain" description="DUF1540" evidence="1">
    <location>
        <begin position="67"/>
        <end position="105"/>
    </location>
</feature>
<reference evidence="2 3" key="1">
    <citation type="journal article" date="2021" name="Cell Host Microbe">
        <title>in vivo commensal control of Clostridioides difficile virulence.</title>
        <authorList>
            <person name="Girinathan B.P."/>
            <person name="Dibenedetto N."/>
            <person name="Worley J.N."/>
            <person name="Peltier J."/>
            <person name="Arrieta-Ortiz M.L."/>
            <person name="Rupa Christinal Immanuel S."/>
            <person name="Lavin R."/>
            <person name="Delaney M.L."/>
            <person name="Cummins C."/>
            <person name="Hoffmann M."/>
            <person name="Luo Y."/>
            <person name="Gonzalez-Escalona N."/>
            <person name="Allard M."/>
            <person name="Onderdonk A.B."/>
            <person name="Gerber G.K."/>
            <person name="Sonenshein A.L."/>
            <person name="Baliga N."/>
            <person name="Dupuy B."/>
            <person name="Bry L."/>
        </authorList>
    </citation>
    <scope>NUCLEOTIDE SEQUENCE [LARGE SCALE GENOMIC DNA]</scope>
    <source>
        <strain evidence="2 3">DSM 599</strain>
    </source>
</reference>
<gene>
    <name evidence="2" type="ORF">K5V21_14725</name>
</gene>
<dbReference type="RefSeq" id="WP_221861927.1">
    <property type="nucleotide sequence ID" value="NZ_JAIKTU010000012.1"/>
</dbReference>
<dbReference type="Pfam" id="PF07561">
    <property type="entry name" value="DUF1540"/>
    <property type="match status" value="2"/>
</dbReference>
<sequence>MATLRCGVIECVHNQDNKCCNHSIHVGGGESRSSDETVCDNFDEKELSMQSGIGCGSAGQPNPNMAIGCDVINCIHNEEQRCVSSYVDIAVESLSNDGHAQCLSFTERQRI</sequence>
<name>A0ABS7L0V4_CLOSR</name>
<organism evidence="2 3">
    <name type="scientific">Clostridium sardiniense</name>
    <name type="common">Clostridium absonum</name>
    <dbReference type="NCBI Taxonomy" id="29369"/>
    <lineage>
        <taxon>Bacteria</taxon>
        <taxon>Bacillati</taxon>
        <taxon>Bacillota</taxon>
        <taxon>Clostridia</taxon>
        <taxon>Eubacteriales</taxon>
        <taxon>Clostridiaceae</taxon>
        <taxon>Clostridium</taxon>
    </lineage>
</organism>
<evidence type="ECO:0000313" key="2">
    <source>
        <dbReference type="EMBL" id="MBY0756700.1"/>
    </source>
</evidence>
<feature type="domain" description="DUF1540" evidence="1">
    <location>
        <begin position="5"/>
        <end position="42"/>
    </location>
</feature>
<protein>
    <submittedName>
        <fullName evidence="2">DUF1540 domain-containing protein</fullName>
    </submittedName>
</protein>
<evidence type="ECO:0000259" key="1">
    <source>
        <dbReference type="Pfam" id="PF07561"/>
    </source>
</evidence>
<dbReference type="Proteomes" id="UP001299068">
    <property type="component" value="Unassembled WGS sequence"/>
</dbReference>
<evidence type="ECO:0000313" key="3">
    <source>
        <dbReference type="Proteomes" id="UP001299068"/>
    </source>
</evidence>
<dbReference type="InterPro" id="IPR011437">
    <property type="entry name" value="DUF1540"/>
</dbReference>